<gene>
    <name evidence="1" type="ORF">NEIMUCOT_04011</name>
</gene>
<reference evidence="1 2" key="1">
    <citation type="submission" date="2009-10" db="EMBL/GenBank/DDBJ databases">
        <authorList>
            <person name="Weinstock G."/>
            <person name="Sodergren E."/>
            <person name="Clifton S."/>
            <person name="Fulton L."/>
            <person name="Fulton B."/>
            <person name="Courtney L."/>
            <person name="Fronick C."/>
            <person name="Harrison M."/>
            <person name="Strong C."/>
            <person name="Farmer C."/>
            <person name="Delahaunty K."/>
            <person name="Markovic C."/>
            <person name="Hall O."/>
            <person name="Minx P."/>
            <person name="Tomlinson C."/>
            <person name="Mitreva M."/>
            <person name="Nelson J."/>
            <person name="Hou S."/>
            <person name="Wollam A."/>
            <person name="Pepin K.H."/>
            <person name="Johnson M."/>
            <person name="Bhonagiri V."/>
            <person name="Nash W.E."/>
            <person name="Warren W."/>
            <person name="Chinwalla A."/>
            <person name="Mardis E.R."/>
            <person name="Wilson R.K."/>
        </authorList>
    </citation>
    <scope>NUCLEOTIDE SEQUENCE [LARGE SCALE GENOMIC DNA]</scope>
    <source>
        <strain evidence="2">ATCC 25996 / DSM 4631 / NCTC 10774 / M26</strain>
    </source>
</reference>
<dbReference type="AlphaFoldDB" id="D2ZTS5"/>
<dbReference type="Proteomes" id="UP000003344">
    <property type="component" value="Unassembled WGS sequence"/>
</dbReference>
<protein>
    <submittedName>
        <fullName evidence="1">Uncharacterized protein</fullName>
    </submittedName>
</protein>
<organism evidence="1 2">
    <name type="scientific">Neisseria mucosa (strain ATCC 25996 / DSM 4631 / NCTC 10774 / M26)</name>
    <dbReference type="NCBI Taxonomy" id="546266"/>
    <lineage>
        <taxon>Bacteria</taxon>
        <taxon>Pseudomonadati</taxon>
        <taxon>Pseudomonadota</taxon>
        <taxon>Betaproteobacteria</taxon>
        <taxon>Neisseriales</taxon>
        <taxon>Neisseriaceae</taxon>
        <taxon>Neisseria</taxon>
    </lineage>
</organism>
<evidence type="ECO:0000313" key="1">
    <source>
        <dbReference type="EMBL" id="EFC89595.1"/>
    </source>
</evidence>
<name>D2ZTS5_NEIM2</name>
<dbReference type="STRING" id="546266.NEIMUCOT_04011"/>
<comment type="caution">
    <text evidence="1">The sequence shown here is derived from an EMBL/GenBank/DDBJ whole genome shotgun (WGS) entry which is preliminary data.</text>
</comment>
<evidence type="ECO:0000313" key="2">
    <source>
        <dbReference type="Proteomes" id="UP000003344"/>
    </source>
</evidence>
<dbReference type="EMBL" id="ACDX02000002">
    <property type="protein sequence ID" value="EFC89595.1"/>
    <property type="molecule type" value="Genomic_DNA"/>
</dbReference>
<proteinExistence type="predicted"/>
<sequence length="45" mass="5404">MMLNGILRFYNQLKELIFLQRVHFICTKPLPFASNLPQNLQRNSR</sequence>
<accession>D2ZTS5</accession>